<organism evidence="8 9">
    <name type="scientific">Streptococcus pyogenes serotype M3 (strain ATCC BAA-595 / MGAS315)</name>
    <dbReference type="NCBI Taxonomy" id="198466"/>
    <lineage>
        <taxon>Bacteria</taxon>
        <taxon>Bacillati</taxon>
        <taxon>Bacillota</taxon>
        <taxon>Bacilli</taxon>
        <taxon>Lactobacillales</taxon>
        <taxon>Streptococcaceae</taxon>
        <taxon>Streptococcus</taxon>
    </lineage>
</organism>
<dbReference type="Gene3D" id="1.10.150.130">
    <property type="match status" value="1"/>
</dbReference>
<dbReference type="GO" id="GO:0003677">
    <property type="term" value="F:DNA binding"/>
    <property type="evidence" value="ECO:0007669"/>
    <property type="project" value="UniProtKB-UniRule"/>
</dbReference>
<dbReference type="InterPro" id="IPR028259">
    <property type="entry name" value="AP2-like_int_N"/>
</dbReference>
<dbReference type="InterPro" id="IPR011010">
    <property type="entry name" value="DNA_brk_join_enz"/>
</dbReference>
<dbReference type="PROSITE" id="PS51898">
    <property type="entry name" value="TYR_RECOMBINASE"/>
    <property type="match status" value="1"/>
</dbReference>
<dbReference type="Pfam" id="PF14657">
    <property type="entry name" value="Arm-DNA-bind_4"/>
    <property type="match status" value="1"/>
</dbReference>
<dbReference type="Pfam" id="PF14659">
    <property type="entry name" value="Phage_int_SAM_3"/>
    <property type="match status" value="1"/>
</dbReference>
<evidence type="ECO:0000259" key="6">
    <source>
        <dbReference type="PROSITE" id="PS51898"/>
    </source>
</evidence>
<sequence length="362" mass="41839">MIEKYTKKDGTTAYRLRAYLGVDPMTGKQVRTTRQGFKTEREAKRTEVKLVDDFQRQGAWKNNDKTTFDDAARLWFEQYKNTVKPSTFLVNQNYYKSTIKPHIGKSQISKITVMACQNLINHLAQYSACASYISVINRIFKFAVHLGIIENNPMDRTIRARCTYAHKEKMFYSKEELLIFLDIVKKEESLEMLLIYRLLAYGGLRIGEAVALYDTDFDFTNNTISITKTLAQTKAGKVIQNPKTKKSSRTISMDQETMRLAKEYMRQSVRPLHGSFRVFNLLTSTVRRRLKRTVERHHLKKINPHGFRHTHASLLFEAGVPAKLAQERLGHAKISITMDLYTHLSKNQTDNVAEKLADFIAI</sequence>
<accession>A0A0H2UW83</accession>
<proteinExistence type="inferred from homology"/>
<dbReference type="InterPro" id="IPR050808">
    <property type="entry name" value="Phage_Integrase"/>
</dbReference>
<dbReference type="GO" id="GO:0006310">
    <property type="term" value="P:DNA recombination"/>
    <property type="evidence" value="ECO:0007669"/>
    <property type="project" value="UniProtKB-KW"/>
</dbReference>
<evidence type="ECO:0000256" key="5">
    <source>
        <dbReference type="PROSITE-ProRule" id="PRU01248"/>
    </source>
</evidence>
<dbReference type="PANTHER" id="PTHR30629:SF2">
    <property type="entry name" value="PROPHAGE INTEGRASE INTS-RELATED"/>
    <property type="match status" value="1"/>
</dbReference>
<dbReference type="InterPro" id="IPR004107">
    <property type="entry name" value="Integrase_SAM-like_N"/>
</dbReference>
<dbReference type="InterPro" id="IPR002104">
    <property type="entry name" value="Integrase_catalytic"/>
</dbReference>
<evidence type="ECO:0000313" key="8">
    <source>
        <dbReference type="EMBL" id="AAM80065.1"/>
    </source>
</evidence>
<feature type="domain" description="Core-binding (CB)" evidence="7">
    <location>
        <begin position="66"/>
        <end position="144"/>
    </location>
</feature>
<keyword evidence="4" id="KW-0233">DNA recombination</keyword>
<dbReference type="AlphaFoldDB" id="A0A0H2UW83"/>
<dbReference type="KEGG" id="spg:SpyM3_1458"/>
<dbReference type="PANTHER" id="PTHR30629">
    <property type="entry name" value="PROPHAGE INTEGRASE"/>
    <property type="match status" value="1"/>
</dbReference>
<dbReference type="CDD" id="cd01189">
    <property type="entry name" value="INT_ICEBs1_C_like"/>
    <property type="match status" value="1"/>
</dbReference>
<evidence type="ECO:0000256" key="4">
    <source>
        <dbReference type="ARBA" id="ARBA00023172"/>
    </source>
</evidence>
<reference evidence="8 9" key="1">
    <citation type="journal article" date="2002" name="Proc. Natl. Acad. Sci. U.S.A.">
        <title>Genome sequence of a serotype M3 strain of group A Streptococcus: phage-encoded toxins, the high-virulence phenotype, and clone emergence.</title>
        <authorList>
            <person name="Beres S.B."/>
            <person name="Sylva G.L."/>
            <person name="Barbian K.D."/>
            <person name="Lei B."/>
            <person name="Hoff J.S."/>
            <person name="Mammarella N.D."/>
            <person name="Liu M.Y."/>
            <person name="Smoot J.C."/>
            <person name="Porcella S.F."/>
            <person name="Parkins L.D."/>
            <person name="Campbell D.S."/>
            <person name="Smith T.M."/>
            <person name="McCormick J.K."/>
            <person name="Leung D.Y."/>
            <person name="Schlievert P.M."/>
            <person name="Musser J.M."/>
        </authorList>
    </citation>
    <scope>NUCLEOTIDE SEQUENCE [LARGE SCALE GENOMIC DNA]</scope>
    <source>
        <strain evidence="9">ATCC BAA-595 / MGAS315</strain>
    </source>
</reference>
<evidence type="ECO:0000256" key="3">
    <source>
        <dbReference type="ARBA" id="ARBA00023125"/>
    </source>
</evidence>
<evidence type="ECO:0000259" key="7">
    <source>
        <dbReference type="PROSITE" id="PS51900"/>
    </source>
</evidence>
<dbReference type="InterPro" id="IPR013762">
    <property type="entry name" value="Integrase-like_cat_sf"/>
</dbReference>
<dbReference type="Gene3D" id="1.10.443.10">
    <property type="entry name" value="Intergrase catalytic core"/>
    <property type="match status" value="1"/>
</dbReference>
<dbReference type="Proteomes" id="UP000000564">
    <property type="component" value="Chromosome"/>
</dbReference>
<evidence type="ECO:0000256" key="1">
    <source>
        <dbReference type="ARBA" id="ARBA00008857"/>
    </source>
</evidence>
<name>A0A0H2UW83_STRP3</name>
<keyword evidence="3 5" id="KW-0238">DNA-binding</keyword>
<dbReference type="RefSeq" id="WP_011054900.1">
    <property type="nucleotide sequence ID" value="NC_004070.1"/>
</dbReference>
<dbReference type="PROSITE" id="PS51900">
    <property type="entry name" value="CB"/>
    <property type="match status" value="1"/>
</dbReference>
<dbReference type="SUPFAM" id="SSF56349">
    <property type="entry name" value="DNA breaking-rejoining enzymes"/>
    <property type="match status" value="1"/>
</dbReference>
<gene>
    <name evidence="8" type="primary">int315.6</name>
    <name evidence="8" type="ordered locus">SpyM3_1458</name>
</gene>
<dbReference type="InterPro" id="IPR010998">
    <property type="entry name" value="Integrase_recombinase_N"/>
</dbReference>
<dbReference type="Pfam" id="PF00589">
    <property type="entry name" value="Phage_integrase"/>
    <property type="match status" value="1"/>
</dbReference>
<keyword evidence="2" id="KW-0229">DNA integration</keyword>
<dbReference type="GO" id="GO:0015074">
    <property type="term" value="P:DNA integration"/>
    <property type="evidence" value="ECO:0007669"/>
    <property type="project" value="UniProtKB-KW"/>
</dbReference>
<evidence type="ECO:0000256" key="2">
    <source>
        <dbReference type="ARBA" id="ARBA00022908"/>
    </source>
</evidence>
<feature type="domain" description="Tyr recombinase" evidence="6">
    <location>
        <begin position="167"/>
        <end position="354"/>
    </location>
</feature>
<protein>
    <submittedName>
        <fullName evidence="8">Putative integrase-phage-associated</fullName>
    </submittedName>
</protein>
<dbReference type="InterPro" id="IPR044068">
    <property type="entry name" value="CB"/>
</dbReference>
<dbReference type="EMBL" id="AE014074">
    <property type="protein sequence ID" value="AAM80065.1"/>
    <property type="molecule type" value="Genomic_DNA"/>
</dbReference>
<evidence type="ECO:0000313" key="9">
    <source>
        <dbReference type="Proteomes" id="UP000000564"/>
    </source>
</evidence>
<comment type="similarity">
    <text evidence="1">Belongs to the 'phage' integrase family.</text>
</comment>
<dbReference type="HOGENOM" id="CLU_027562_17_6_9"/>